<organism evidence="1 2">
    <name type="scientific">Romanomermis culicivorax</name>
    <name type="common">Nematode worm</name>
    <dbReference type="NCBI Taxonomy" id="13658"/>
    <lineage>
        <taxon>Eukaryota</taxon>
        <taxon>Metazoa</taxon>
        <taxon>Ecdysozoa</taxon>
        <taxon>Nematoda</taxon>
        <taxon>Enoplea</taxon>
        <taxon>Dorylaimia</taxon>
        <taxon>Mermithida</taxon>
        <taxon>Mermithoidea</taxon>
        <taxon>Mermithidae</taxon>
        <taxon>Romanomermis</taxon>
    </lineage>
</organism>
<sequence length="159" mass="17950">MQLYWAELHLAPKELLLNAKKYHAKVDRVKTLTLMIVIKTDWRIFNYSMVQMGRNNLKDREFRIRRCSKFFECPSKWPVDNLGALVVFVEAKLQAMRNDLPPAGHRISDPKSPWLTTAESESMAASSVGEAALAPLAILILPTLNDGDNGGKILAQNEE</sequence>
<dbReference type="WBParaSite" id="nRc.2.0.1.t18566-RA">
    <property type="protein sequence ID" value="nRc.2.0.1.t18566-RA"/>
    <property type="gene ID" value="nRc.2.0.1.g18566"/>
</dbReference>
<dbReference type="Proteomes" id="UP000887565">
    <property type="component" value="Unplaced"/>
</dbReference>
<proteinExistence type="predicted"/>
<accession>A0A915IYR1</accession>
<protein>
    <submittedName>
        <fullName evidence="2">Uncharacterized protein</fullName>
    </submittedName>
</protein>
<name>A0A915IYR1_ROMCU</name>
<evidence type="ECO:0000313" key="2">
    <source>
        <dbReference type="WBParaSite" id="nRc.2.0.1.t18566-RA"/>
    </source>
</evidence>
<keyword evidence="1" id="KW-1185">Reference proteome</keyword>
<evidence type="ECO:0000313" key="1">
    <source>
        <dbReference type="Proteomes" id="UP000887565"/>
    </source>
</evidence>
<dbReference type="AlphaFoldDB" id="A0A915IYR1"/>
<reference evidence="2" key="1">
    <citation type="submission" date="2022-11" db="UniProtKB">
        <authorList>
            <consortium name="WormBaseParasite"/>
        </authorList>
    </citation>
    <scope>IDENTIFICATION</scope>
</reference>